<feature type="region of interest" description="Disordered" evidence="1">
    <location>
        <begin position="1"/>
        <end position="136"/>
    </location>
</feature>
<gene>
    <name evidence="2" type="ORF">GCM10010305_58190</name>
</gene>
<dbReference type="Proteomes" id="UP000644020">
    <property type="component" value="Unassembled WGS sequence"/>
</dbReference>
<evidence type="ECO:0000256" key="1">
    <source>
        <dbReference type="SAM" id="MobiDB-lite"/>
    </source>
</evidence>
<evidence type="ECO:0000313" key="2">
    <source>
        <dbReference type="EMBL" id="GHB07425.1"/>
    </source>
</evidence>
<reference evidence="2" key="2">
    <citation type="submission" date="2020-09" db="EMBL/GenBank/DDBJ databases">
        <authorList>
            <person name="Sun Q."/>
            <person name="Ohkuma M."/>
        </authorList>
    </citation>
    <scope>NUCLEOTIDE SEQUENCE</scope>
    <source>
        <strain evidence="2">JCM 4518</strain>
    </source>
</reference>
<feature type="compositionally biased region" description="Basic residues" evidence="1">
    <location>
        <begin position="76"/>
        <end position="86"/>
    </location>
</feature>
<reference evidence="2" key="1">
    <citation type="journal article" date="2014" name="Int. J. Syst. Evol. Microbiol.">
        <title>Complete genome sequence of Corynebacterium casei LMG S-19264T (=DSM 44701T), isolated from a smear-ripened cheese.</title>
        <authorList>
            <consortium name="US DOE Joint Genome Institute (JGI-PGF)"/>
            <person name="Walter F."/>
            <person name="Albersmeier A."/>
            <person name="Kalinowski J."/>
            <person name="Ruckert C."/>
        </authorList>
    </citation>
    <scope>NUCLEOTIDE SEQUENCE</scope>
    <source>
        <strain evidence="2">JCM 4518</strain>
    </source>
</reference>
<organism evidence="2 3">
    <name type="scientific">Streptomyces termitum</name>
    <dbReference type="NCBI Taxonomy" id="67368"/>
    <lineage>
        <taxon>Bacteria</taxon>
        <taxon>Bacillati</taxon>
        <taxon>Actinomycetota</taxon>
        <taxon>Actinomycetes</taxon>
        <taxon>Kitasatosporales</taxon>
        <taxon>Streptomycetaceae</taxon>
        <taxon>Streptomyces</taxon>
    </lineage>
</organism>
<dbReference type="AlphaFoldDB" id="A0A918T8R0"/>
<comment type="caution">
    <text evidence="2">The sequence shown here is derived from an EMBL/GenBank/DDBJ whole genome shotgun (WGS) entry which is preliminary data.</text>
</comment>
<feature type="compositionally biased region" description="Basic and acidic residues" evidence="1">
    <location>
        <begin position="90"/>
        <end position="100"/>
    </location>
</feature>
<proteinExistence type="predicted"/>
<sequence length="136" mass="14666">MSFPPNSSRSDSDAPPGDAGGTSPARFMLSPSGPDGLCDGIPRSGTEGAGAERREGAREGEWERGREDEREGDARRHSKRSGRRGVRWVNETEARGEHTGFGRRSNPGNKRKSVHAVCTDPHGTGERPMSRVAETP</sequence>
<protein>
    <submittedName>
        <fullName evidence="2">Uncharacterized protein</fullName>
    </submittedName>
</protein>
<name>A0A918T8R0_9ACTN</name>
<feature type="compositionally biased region" description="Basic and acidic residues" evidence="1">
    <location>
        <begin position="50"/>
        <end position="75"/>
    </location>
</feature>
<dbReference type="EMBL" id="BMUL01000022">
    <property type="protein sequence ID" value="GHB07425.1"/>
    <property type="molecule type" value="Genomic_DNA"/>
</dbReference>
<keyword evidence="3" id="KW-1185">Reference proteome</keyword>
<evidence type="ECO:0000313" key="3">
    <source>
        <dbReference type="Proteomes" id="UP000644020"/>
    </source>
</evidence>
<accession>A0A918T8R0</accession>